<evidence type="ECO:0000256" key="1">
    <source>
        <dbReference type="ARBA" id="ARBA00022679"/>
    </source>
</evidence>
<dbReference type="InterPro" id="IPR051504">
    <property type="entry name" value="Plant_metabolite_acyltrans"/>
</dbReference>
<keyword evidence="2" id="KW-0012">Acyltransferase</keyword>
<sequence>MKHSLSLALQHYFPLVGKLTWSPQCTAPEIVYVDGDSISFTVVESNFSFHHLCGNHPRNANEFSPLNTPLLPRSSTTGEIIYPLLAMRVTLFPNSGICVGLSISHAHWEVTIRGNTLPFLWTAGLTLILLCLKRTLEIVFFVVSQQQIGGLSWRRWIVIAVEVIGKAIHTLGKSVFDDLHNFLDKFFSLASERLFVVGGSPKLGAYDLSFGWGRPKKIDYISATTALGYITLFECGDDGYKGLEIGIAMEKAEMDAFTSFFEDSLNNLPGQNSSSMARLSKI</sequence>
<dbReference type="OrthoDB" id="1862401at2759"/>
<evidence type="ECO:0000313" key="4">
    <source>
        <dbReference type="Proteomes" id="UP000541444"/>
    </source>
</evidence>
<dbReference type="GO" id="GO:0016747">
    <property type="term" value="F:acyltransferase activity, transferring groups other than amino-acyl groups"/>
    <property type="evidence" value="ECO:0007669"/>
    <property type="project" value="UniProtKB-ARBA"/>
</dbReference>
<dbReference type="Gene3D" id="3.30.559.10">
    <property type="entry name" value="Chloramphenicol acetyltransferase-like domain"/>
    <property type="match status" value="2"/>
</dbReference>
<keyword evidence="1" id="KW-0808">Transferase</keyword>
<protein>
    <submittedName>
        <fullName evidence="3">Uncharacterized protein</fullName>
    </submittedName>
</protein>
<name>A0A7J7KY96_9MAGN</name>
<proteinExistence type="predicted"/>
<accession>A0A7J7KY96</accession>
<organism evidence="3 4">
    <name type="scientific">Kingdonia uniflora</name>
    <dbReference type="NCBI Taxonomy" id="39325"/>
    <lineage>
        <taxon>Eukaryota</taxon>
        <taxon>Viridiplantae</taxon>
        <taxon>Streptophyta</taxon>
        <taxon>Embryophyta</taxon>
        <taxon>Tracheophyta</taxon>
        <taxon>Spermatophyta</taxon>
        <taxon>Magnoliopsida</taxon>
        <taxon>Ranunculales</taxon>
        <taxon>Circaeasteraceae</taxon>
        <taxon>Kingdonia</taxon>
    </lineage>
</organism>
<dbReference type="Proteomes" id="UP000541444">
    <property type="component" value="Unassembled WGS sequence"/>
</dbReference>
<dbReference type="EMBL" id="JACGCM010002790">
    <property type="protein sequence ID" value="KAF6135308.1"/>
    <property type="molecule type" value="Genomic_DNA"/>
</dbReference>
<reference evidence="3 4" key="1">
    <citation type="journal article" date="2020" name="IScience">
        <title>Genome Sequencing of the Endangered Kingdonia uniflora (Circaeasteraceae, Ranunculales) Reveals Potential Mechanisms of Evolutionary Specialization.</title>
        <authorList>
            <person name="Sun Y."/>
            <person name="Deng T."/>
            <person name="Zhang A."/>
            <person name="Moore M.J."/>
            <person name="Landis J.B."/>
            <person name="Lin N."/>
            <person name="Zhang H."/>
            <person name="Zhang X."/>
            <person name="Huang J."/>
            <person name="Zhang X."/>
            <person name="Sun H."/>
            <person name="Wang H."/>
        </authorList>
    </citation>
    <scope>NUCLEOTIDE SEQUENCE [LARGE SCALE GENOMIC DNA]</scope>
    <source>
        <strain evidence="3">TB1705</strain>
        <tissue evidence="3">Leaf</tissue>
    </source>
</reference>
<dbReference type="AlphaFoldDB" id="A0A7J7KY96"/>
<dbReference type="InterPro" id="IPR023213">
    <property type="entry name" value="CAT-like_dom_sf"/>
</dbReference>
<comment type="caution">
    <text evidence="3">The sequence shown here is derived from an EMBL/GenBank/DDBJ whole genome shotgun (WGS) entry which is preliminary data.</text>
</comment>
<evidence type="ECO:0000313" key="3">
    <source>
        <dbReference type="EMBL" id="KAF6135308.1"/>
    </source>
</evidence>
<gene>
    <name evidence="3" type="ORF">GIB67_033301</name>
</gene>
<keyword evidence="4" id="KW-1185">Reference proteome</keyword>
<dbReference type="PANTHER" id="PTHR31625">
    <property type="match status" value="1"/>
</dbReference>
<dbReference type="Pfam" id="PF02458">
    <property type="entry name" value="Transferase"/>
    <property type="match status" value="2"/>
</dbReference>
<evidence type="ECO:0000256" key="2">
    <source>
        <dbReference type="ARBA" id="ARBA00023315"/>
    </source>
</evidence>